<keyword evidence="5" id="KW-1185">Reference proteome</keyword>
<evidence type="ECO:0000259" key="2">
    <source>
        <dbReference type="Pfam" id="PF03372"/>
    </source>
</evidence>
<evidence type="ECO:0000259" key="3">
    <source>
        <dbReference type="Pfam" id="PF13843"/>
    </source>
</evidence>
<dbReference type="SUPFAM" id="SSF56219">
    <property type="entry name" value="DNase I-like"/>
    <property type="match status" value="1"/>
</dbReference>
<evidence type="ECO:0008006" key="6">
    <source>
        <dbReference type="Google" id="ProtNLM"/>
    </source>
</evidence>
<proteinExistence type="predicted"/>
<dbReference type="OrthoDB" id="343070at2759"/>
<evidence type="ECO:0000313" key="4">
    <source>
        <dbReference type="EMBL" id="KAF0314445.1"/>
    </source>
</evidence>
<sequence>MCFQCLFPLLFDKRATEFTDGVLPADCQRLLLARTSTVKLDEALRRAAETVGGSAPRLVARFRSSVNRDFHNIARREFREAGKFHHDPQTGAEVRAHSLARSERDYSAYGRRKRITGFVADLRQAFMDLLSLSDGPVLVKEQATGVLRCDGDMAYRERQLNDADIARLLATQSDSEESEYESDVSEDDCLVELQVVPSETPQDGGVPNEDQSDSEPETDPPARGRVWKSLTRRLTVSEKTLAEADLQTLPEAPATYIVRRGGQVAAEWTVEPENVQRRRDRANITRETPGLKGPAAKNVKTEGEAFGLYISQDIMNIILTHTNRKLDDARQIFAEKGSSDEQRKKKYILAPLDETELRAFIGMTVLRGTFDIGVDDLFSAKHGPPLFRAAMGKQRYLALLAHISFDDAATRDDRRRADKFCIMREVFGMFDNNLRRHYTPSDDITIDESLIKYRGRCPFRVYMPQKPGRYGILHRHADVKHGGRTAFCRALAEELMLPQVQRRAKLYQEQGSLNRVTVHAIGSVLERDLMASSTSGAGPSTAGPERGRCRICMEESHGEGFKRRKGAMGKSSRCAGVDLDTHGPDLLAINETWLRPSQDSRYVPIPGYRLFRRDRPVGGGRGRGRPAGGVAAVVRDGLRASEITIPDRPAPGSKLESLWLKVGAGDQQFYFCSFYRPPRQNIDDVTADLDDLQEQLETVAGRHSGLIIIAGDVNIDMRSNNTAKQKFDQLLDGFALRQHITGPTFRSSGSTIDVICSNGETRRHGTLHCDYSDHNWARAIFNLAGLRPKPTVLTARSWRRASADELNQRLQGIDWSPVYHSADPAAQWEYFLSVTRPVLDELVPLRRTRVRNPTAPPVTEATKQLMAERRAALRGGDRELYRQLNRRVRAAIRRDTRDAVESRIRERGPASVWGSVRTVVASKQCGKPTVSAEDVDVDALNHYFVDIGVRTSRLTSLSNWYGKNGLKINAAKTQLIVLGTREMTRQLPPISINFSGSTIASSSTVKNLADCQRLLLARTSTVKLDEALRRAAETVGGSAPRLVARFRSSVNRDFHNIARREFREAGKFHHDPQTGAEVRAHSLARSERDYSAYDRRKRITGFVADLRQAFMAIRCGYLCVPVDPWVTAPRPCTKCWAYGHSKRACRRREPKCGRCGGPHDPENRIEKKIPMMEDSTQAETTETATVNQDTAGEEAGDTACVLKHLKLQRGRKAAAFTRACNTAEAQIARRASEEELKKRLETLNATLDGFMEANDTYVEKVQEVCELEEAEEYATRLTARHAETVKRIEEATTHRPRAQRTWACQPDLGGHLGARAGSLLSRRDGSAVASGCTGPSRCTGRPRCRGATASARGPGGGHRGGHRLIRVVEAVQPHYRRTRRTQFGLDDKETYRPPTKGASAASKFARWSPAELAILWWHHSVQSTLAPFGLAKALVLALNEAFGFRRNAQQLKF</sequence>
<feature type="region of interest" description="Disordered" evidence="1">
    <location>
        <begin position="1330"/>
        <end position="1361"/>
    </location>
</feature>
<dbReference type="EMBL" id="VIIS01000019">
    <property type="protein sequence ID" value="KAF0314445.1"/>
    <property type="molecule type" value="Genomic_DNA"/>
</dbReference>
<dbReference type="Gene3D" id="3.60.10.10">
    <property type="entry name" value="Endonuclease/exonuclease/phosphatase"/>
    <property type="match status" value="1"/>
</dbReference>
<dbReference type="InterPro" id="IPR036691">
    <property type="entry name" value="Endo/exonu/phosph_ase_sf"/>
</dbReference>
<dbReference type="GO" id="GO:0003824">
    <property type="term" value="F:catalytic activity"/>
    <property type="evidence" value="ECO:0007669"/>
    <property type="project" value="InterPro"/>
</dbReference>
<protein>
    <recommendedName>
        <fullName evidence="6">Endonuclease/exonuclease/phosphatase domain-containing protein</fullName>
    </recommendedName>
</protein>
<evidence type="ECO:0000313" key="5">
    <source>
        <dbReference type="Proteomes" id="UP000440578"/>
    </source>
</evidence>
<dbReference type="Pfam" id="PF03372">
    <property type="entry name" value="Exo_endo_phos"/>
    <property type="match status" value="1"/>
</dbReference>
<comment type="caution">
    <text evidence="4">The sequence shown here is derived from an EMBL/GenBank/DDBJ whole genome shotgun (WGS) entry which is preliminary data.</text>
</comment>
<dbReference type="Proteomes" id="UP000440578">
    <property type="component" value="Unassembled WGS sequence"/>
</dbReference>
<name>A0A6A4X5D6_AMPAM</name>
<dbReference type="PANTHER" id="PTHR46599">
    <property type="entry name" value="PIGGYBAC TRANSPOSABLE ELEMENT-DERIVED PROTEIN 4"/>
    <property type="match status" value="1"/>
</dbReference>
<organism evidence="4 5">
    <name type="scientific">Amphibalanus amphitrite</name>
    <name type="common">Striped barnacle</name>
    <name type="synonym">Balanus amphitrite</name>
    <dbReference type="NCBI Taxonomy" id="1232801"/>
    <lineage>
        <taxon>Eukaryota</taxon>
        <taxon>Metazoa</taxon>
        <taxon>Ecdysozoa</taxon>
        <taxon>Arthropoda</taxon>
        <taxon>Crustacea</taxon>
        <taxon>Multicrustacea</taxon>
        <taxon>Cirripedia</taxon>
        <taxon>Thoracica</taxon>
        <taxon>Thoracicalcarea</taxon>
        <taxon>Balanomorpha</taxon>
        <taxon>Balanoidea</taxon>
        <taxon>Balanidae</taxon>
        <taxon>Amphibalaninae</taxon>
        <taxon>Amphibalanus</taxon>
    </lineage>
</organism>
<dbReference type="Pfam" id="PF13843">
    <property type="entry name" value="DDE_Tnp_1_7"/>
    <property type="match status" value="1"/>
</dbReference>
<dbReference type="InterPro" id="IPR005135">
    <property type="entry name" value="Endo/exonuclease/phosphatase"/>
</dbReference>
<accession>A0A6A4X5D6</accession>
<feature type="domain" description="PiggyBac transposable element-derived protein" evidence="3">
    <location>
        <begin position="305"/>
        <end position="473"/>
    </location>
</feature>
<feature type="domain" description="Endonuclease/exonuclease/phosphatase" evidence="2">
    <location>
        <begin position="580"/>
        <end position="774"/>
    </location>
</feature>
<evidence type="ECO:0000256" key="1">
    <source>
        <dbReference type="SAM" id="MobiDB-lite"/>
    </source>
</evidence>
<reference evidence="4 5" key="1">
    <citation type="submission" date="2019-07" db="EMBL/GenBank/DDBJ databases">
        <title>Draft genome assembly of a fouling barnacle, Amphibalanus amphitrite (Darwin, 1854): The first reference genome for Thecostraca.</title>
        <authorList>
            <person name="Kim W."/>
        </authorList>
    </citation>
    <scope>NUCLEOTIDE SEQUENCE [LARGE SCALE GENOMIC DNA]</scope>
    <source>
        <strain evidence="4">SNU_AA5</strain>
        <tissue evidence="4">Soma without cirri and trophi</tissue>
    </source>
</reference>
<dbReference type="InterPro" id="IPR029526">
    <property type="entry name" value="PGBD"/>
</dbReference>
<dbReference type="PANTHER" id="PTHR46599:SF3">
    <property type="entry name" value="PIGGYBAC TRANSPOSABLE ELEMENT-DERIVED PROTEIN 4"/>
    <property type="match status" value="1"/>
</dbReference>
<feature type="region of interest" description="Disordered" evidence="1">
    <location>
        <begin position="196"/>
        <end position="226"/>
    </location>
</feature>
<gene>
    <name evidence="4" type="ORF">FJT64_015100</name>
</gene>